<gene>
    <name evidence="1" type="ordered locus">BHWA1_00832</name>
</gene>
<keyword evidence="2" id="KW-1185">Reference proteome</keyword>
<sequence>MYSVCQCEECKSGKYNPLDYIIKDEDIKKLDEERPLGISGHLRVKNESMSIAQSIDSCIDALDELIITYNTSEDNTEEILKEYQKKYPDKIRLYHYQPNIINYISTKEELEEFKSKNMSYETNSIHSLANYYNFGYTKIKYQYYMKIDADQIYFTEKLLETRKALLYNLYNIKEIPNIKEILKYINYISFMEKIAWIIPLKSLREKFRFWYKAKLYRNIITNLGTFELVILHKLKNNNKCSFVLGGIESILYDDKISVVFRDLNINKKRMDIKIFMGCVGDHTIWMPTSKEKYYTINGSPSEGISTNGFISEIGLYWVHVGLIKRKKYIDDRNLVVPLENINKINYNDIKKFHFDAINENTSRTISYWAKTFLDYDKKYITKYFIDKYFNDILEYALKNYK</sequence>
<dbReference type="RefSeq" id="WP_012670374.1">
    <property type="nucleotide sequence ID" value="NC_012225.1"/>
</dbReference>
<dbReference type="Gene3D" id="3.90.550.10">
    <property type="entry name" value="Spore Coat Polysaccharide Biosynthesis Protein SpsA, Chain A"/>
    <property type="match status" value="1"/>
</dbReference>
<protein>
    <submittedName>
        <fullName evidence="1">Uncharacterized protein</fullName>
    </submittedName>
</protein>
<dbReference type="AlphaFoldDB" id="A0A3B6V8W0"/>
<evidence type="ECO:0000313" key="1">
    <source>
        <dbReference type="EMBL" id="ACN83325.1"/>
    </source>
</evidence>
<evidence type="ECO:0000313" key="2">
    <source>
        <dbReference type="Proteomes" id="UP000001803"/>
    </source>
</evidence>
<name>A0A3B6V8W0_BRAHW</name>
<organism evidence="1 2">
    <name type="scientific">Brachyspira hyodysenteriae (strain ATCC 49526 / WA1)</name>
    <dbReference type="NCBI Taxonomy" id="565034"/>
    <lineage>
        <taxon>Bacteria</taxon>
        <taxon>Pseudomonadati</taxon>
        <taxon>Spirochaetota</taxon>
        <taxon>Spirochaetia</taxon>
        <taxon>Brachyspirales</taxon>
        <taxon>Brachyspiraceae</taxon>
        <taxon>Brachyspira</taxon>
    </lineage>
</organism>
<dbReference type="Pfam" id="PF06306">
    <property type="entry name" value="CgtA"/>
    <property type="match status" value="1"/>
</dbReference>
<dbReference type="InterPro" id="IPR029044">
    <property type="entry name" value="Nucleotide-diphossugar_trans"/>
</dbReference>
<dbReference type="SUPFAM" id="SSF53448">
    <property type="entry name" value="Nucleotide-diphospho-sugar transferases"/>
    <property type="match status" value="1"/>
</dbReference>
<proteinExistence type="predicted"/>
<dbReference type="Proteomes" id="UP000001803">
    <property type="component" value="Chromosome"/>
</dbReference>
<dbReference type="EMBL" id="CP001357">
    <property type="protein sequence ID" value="ACN83325.1"/>
    <property type="molecule type" value="Genomic_DNA"/>
</dbReference>
<dbReference type="KEGG" id="bhy:BHWA1_00832"/>
<accession>A0A3B6V8W0</accession>
<dbReference type="STRING" id="565034.BHWA1_00832"/>
<dbReference type="InterPro" id="IPR010446">
    <property type="entry name" value="GalNAc_Trfase_b"/>
</dbReference>
<reference evidence="1 2" key="1">
    <citation type="journal article" date="2009" name="PLoS ONE">
        <title>Genome sequence of the pathogenic intestinal spirochete Brachyspira hyodysenteriae reveals adaptations to its lifestyle in the porcine large intestine.</title>
        <authorList>
            <person name="Bellgard M.I."/>
            <person name="Wanchanthuek P."/>
            <person name="La T."/>
            <person name="Ryan K."/>
            <person name="Moolhuijzen P."/>
            <person name="Albertyn Z."/>
            <person name="Shaban B."/>
            <person name="Motro Y."/>
            <person name="Dunn D.S."/>
            <person name="Schibeci D."/>
            <person name="Hunter A."/>
            <person name="Barrero R."/>
            <person name="Phillips N.D."/>
            <person name="Hampson D.J."/>
        </authorList>
    </citation>
    <scope>NUCLEOTIDE SEQUENCE [LARGE SCALE GENOMIC DNA]</scope>
    <source>
        <strain evidence="2">ATCC 49526 / WA1</strain>
    </source>
</reference>